<reference evidence="4 5" key="1">
    <citation type="submission" date="2019-10" db="EMBL/GenBank/DDBJ databases">
        <authorList>
            <person name="Karimi E."/>
        </authorList>
    </citation>
    <scope>NUCLEOTIDE SEQUENCE [LARGE SCALE GENOMIC DNA]</scope>
    <source>
        <strain evidence="4">Acinetobacter sp. 8BE</strain>
    </source>
</reference>
<dbReference type="InterPro" id="IPR000182">
    <property type="entry name" value="GNAT_dom"/>
</dbReference>
<evidence type="ECO:0000256" key="2">
    <source>
        <dbReference type="ARBA" id="ARBA00023315"/>
    </source>
</evidence>
<dbReference type="CDD" id="cd04301">
    <property type="entry name" value="NAT_SF"/>
    <property type="match status" value="1"/>
</dbReference>
<dbReference type="EMBL" id="CABWKZ010000012">
    <property type="protein sequence ID" value="VXA55043.1"/>
    <property type="molecule type" value="Genomic_DNA"/>
</dbReference>
<dbReference type="Gene3D" id="3.40.630.30">
    <property type="match status" value="1"/>
</dbReference>
<proteinExistence type="predicted"/>
<evidence type="ECO:0000256" key="1">
    <source>
        <dbReference type="ARBA" id="ARBA00022679"/>
    </source>
</evidence>
<dbReference type="PANTHER" id="PTHR43072:SF51">
    <property type="entry name" value="ABC SUPERFAMILY TRANSPORT PROTEIN"/>
    <property type="match status" value="1"/>
</dbReference>
<evidence type="ECO:0000313" key="4">
    <source>
        <dbReference type="EMBL" id="VXA55043.1"/>
    </source>
</evidence>
<gene>
    <name evidence="4" type="ORF">ACI8B_20129</name>
</gene>
<protein>
    <recommendedName>
        <fullName evidence="3">N-acetyltransferase domain-containing protein</fullName>
    </recommendedName>
</protein>
<evidence type="ECO:0000313" key="5">
    <source>
        <dbReference type="Proteomes" id="UP000430404"/>
    </source>
</evidence>
<organism evidence="4 5">
    <name type="scientific">Acinetobacter proteolyticus</name>
    <dbReference type="NCBI Taxonomy" id="1776741"/>
    <lineage>
        <taxon>Bacteria</taxon>
        <taxon>Pseudomonadati</taxon>
        <taxon>Pseudomonadota</taxon>
        <taxon>Gammaproteobacteria</taxon>
        <taxon>Moraxellales</taxon>
        <taxon>Moraxellaceae</taxon>
        <taxon>Acinetobacter</taxon>
    </lineage>
</organism>
<dbReference type="Pfam" id="PF00583">
    <property type="entry name" value="Acetyltransf_1"/>
    <property type="match status" value="1"/>
</dbReference>
<dbReference type="Proteomes" id="UP000430404">
    <property type="component" value="Unassembled WGS sequence"/>
</dbReference>
<dbReference type="GO" id="GO:0016747">
    <property type="term" value="F:acyltransferase activity, transferring groups other than amino-acyl groups"/>
    <property type="evidence" value="ECO:0007669"/>
    <property type="project" value="InterPro"/>
</dbReference>
<dbReference type="RefSeq" id="WP_216071403.1">
    <property type="nucleotide sequence ID" value="NZ_JBCNKA010000001.1"/>
</dbReference>
<dbReference type="InterPro" id="IPR017255">
    <property type="entry name" value="AcTrfase_GNAT_prd"/>
</dbReference>
<dbReference type="AlphaFoldDB" id="A0A653K2V1"/>
<name>A0A653K2V1_9GAMM</name>
<feature type="domain" description="N-acetyltransferase" evidence="3">
    <location>
        <begin position="3"/>
        <end position="148"/>
    </location>
</feature>
<accession>A0A653K2V1</accession>
<dbReference type="PIRSF" id="PIRSF037663">
    <property type="entry name" value="Acetyltransf_GNAT_prd"/>
    <property type="match status" value="1"/>
</dbReference>
<dbReference type="PANTHER" id="PTHR43072">
    <property type="entry name" value="N-ACETYLTRANSFERASE"/>
    <property type="match status" value="1"/>
</dbReference>
<evidence type="ECO:0000259" key="3">
    <source>
        <dbReference type="PROSITE" id="PS51186"/>
    </source>
</evidence>
<dbReference type="InterPro" id="IPR016181">
    <property type="entry name" value="Acyl_CoA_acyltransferase"/>
</dbReference>
<sequence length="149" mass="17006">MHIEIRLMTSADYDDVYQLWMSCEGMGLNNLDDSREGISRFLHRNPDTCFVAINSDTKLIGVIMAGSDGRRGYIYHTSVHPNYQKMGIGKILVNQALKSLQQNGINKVALVVFEKNESGNQFWEKIGFSIRDDLVYRNKAISEMIRIDT</sequence>
<dbReference type="PROSITE" id="PS51186">
    <property type="entry name" value="GNAT"/>
    <property type="match status" value="1"/>
</dbReference>
<dbReference type="SUPFAM" id="SSF55729">
    <property type="entry name" value="Acyl-CoA N-acyltransferases (Nat)"/>
    <property type="match status" value="1"/>
</dbReference>
<keyword evidence="1" id="KW-0808">Transferase</keyword>
<keyword evidence="2" id="KW-0012">Acyltransferase</keyword>